<protein>
    <recommendedName>
        <fullName evidence="6 7">Oligoribonuclease</fullName>
        <ecNumber evidence="7">3.1.-.-</ecNumber>
    </recommendedName>
</protein>
<dbReference type="CDD" id="cd06135">
    <property type="entry name" value="Orn"/>
    <property type="match status" value="1"/>
</dbReference>
<dbReference type="SMART" id="SM00479">
    <property type="entry name" value="EXOIII"/>
    <property type="match status" value="1"/>
</dbReference>
<dbReference type="Proteomes" id="UP000051017">
    <property type="component" value="Unassembled WGS sequence"/>
</dbReference>
<evidence type="ECO:0000313" key="9">
    <source>
        <dbReference type="EMBL" id="KRO46624.1"/>
    </source>
</evidence>
<evidence type="ECO:0000259" key="8">
    <source>
        <dbReference type="SMART" id="SM00479"/>
    </source>
</evidence>
<name>A0A0R2QBV2_9ACTN</name>
<dbReference type="InterPro" id="IPR036397">
    <property type="entry name" value="RNaseH_sf"/>
</dbReference>
<evidence type="ECO:0000256" key="4">
    <source>
        <dbReference type="ARBA" id="ARBA00022839"/>
    </source>
</evidence>
<gene>
    <name evidence="7" type="primary">orn</name>
    <name evidence="9" type="ORF">ABR75_01020</name>
</gene>
<accession>A0A0R2QBV2</accession>
<dbReference type="InterPro" id="IPR013520">
    <property type="entry name" value="Ribonucl_H"/>
</dbReference>
<dbReference type="InterPro" id="IPR022894">
    <property type="entry name" value="Oligoribonuclease"/>
</dbReference>
<evidence type="ECO:0000256" key="5">
    <source>
        <dbReference type="ARBA" id="ARBA00057155"/>
    </source>
</evidence>
<keyword evidence="2 7" id="KW-0540">Nuclease</keyword>
<reference evidence="9 10" key="1">
    <citation type="submission" date="2015-10" db="EMBL/GenBank/DDBJ databases">
        <title>Metagenome-Assembled Genomes uncover a global brackish microbiome.</title>
        <authorList>
            <person name="Hugerth L.W."/>
            <person name="Larsson J."/>
            <person name="Alneberg J."/>
            <person name="Lindh M.V."/>
            <person name="Legrand C."/>
            <person name="Pinhassi J."/>
            <person name="Andersson A.F."/>
        </authorList>
    </citation>
    <scope>NUCLEOTIDE SEQUENCE [LARGE SCALE GENOMIC DNA]</scope>
    <source>
        <strain evidence="9">BACL6 MAG-120924-bin43</strain>
    </source>
</reference>
<proteinExistence type="inferred from homology"/>
<keyword evidence="3 7" id="KW-0378">Hydrolase</keyword>
<comment type="similarity">
    <text evidence="1 7">Belongs to the oligoribonuclease family.</text>
</comment>
<comment type="function">
    <text evidence="5 7">3'-to-5' exoribonuclease specific for small oligoribonucleotides.</text>
</comment>
<keyword evidence="7" id="KW-0963">Cytoplasm</keyword>
<feature type="domain" description="Exonuclease" evidence="8">
    <location>
        <begin position="1"/>
        <end position="176"/>
    </location>
</feature>
<dbReference type="AlphaFoldDB" id="A0A0R2QBV2"/>
<dbReference type="PANTHER" id="PTHR11046">
    <property type="entry name" value="OLIGORIBONUCLEASE, MITOCHONDRIAL"/>
    <property type="match status" value="1"/>
</dbReference>
<evidence type="ECO:0000256" key="7">
    <source>
        <dbReference type="HAMAP-Rule" id="MF_00045"/>
    </source>
</evidence>
<evidence type="ECO:0000256" key="3">
    <source>
        <dbReference type="ARBA" id="ARBA00022801"/>
    </source>
</evidence>
<dbReference type="GO" id="GO:0005737">
    <property type="term" value="C:cytoplasm"/>
    <property type="evidence" value="ECO:0007669"/>
    <property type="project" value="UniProtKB-SubCell"/>
</dbReference>
<dbReference type="FunFam" id="3.30.420.10:FF:000003">
    <property type="entry name" value="Oligoribonuclease"/>
    <property type="match status" value="1"/>
</dbReference>
<dbReference type="Pfam" id="PF00929">
    <property type="entry name" value="RNase_T"/>
    <property type="match status" value="1"/>
</dbReference>
<evidence type="ECO:0000313" key="10">
    <source>
        <dbReference type="Proteomes" id="UP000051017"/>
    </source>
</evidence>
<dbReference type="GO" id="GO:0000175">
    <property type="term" value="F:3'-5'-RNA exonuclease activity"/>
    <property type="evidence" value="ECO:0007669"/>
    <property type="project" value="InterPro"/>
</dbReference>
<dbReference type="PANTHER" id="PTHR11046:SF0">
    <property type="entry name" value="OLIGORIBONUCLEASE, MITOCHONDRIAL"/>
    <property type="match status" value="1"/>
</dbReference>
<organism evidence="9 10">
    <name type="scientific">Acidimicrobiia bacterium BACL6 MAG-120924-bin43</name>
    <dbReference type="NCBI Taxonomy" id="1655583"/>
    <lineage>
        <taxon>Bacteria</taxon>
        <taxon>Bacillati</taxon>
        <taxon>Actinomycetota</taxon>
        <taxon>Acidimicrobiia</taxon>
        <taxon>acIV cluster</taxon>
    </lineage>
</organism>
<evidence type="ECO:0000256" key="1">
    <source>
        <dbReference type="ARBA" id="ARBA00009921"/>
    </source>
</evidence>
<sequence>MLVWMDLEMTGLDPETDVIVEIGTLITDDNLAIIAEGPDLVIHQPDSALALMQPIVVEMHTKSGLLEAIKTSTVTLEEAGKATLEFIALHVPEARSVPLCGNSIGTDRRFLAKYLPEIENYLHYRSVDVSSIKELSKRWYPKVGIDRPNKGGSHRAMDDIKESVRELQFYRDKLFVTEVANKTV</sequence>
<evidence type="ECO:0000256" key="2">
    <source>
        <dbReference type="ARBA" id="ARBA00022722"/>
    </source>
</evidence>
<evidence type="ECO:0000256" key="6">
    <source>
        <dbReference type="ARBA" id="ARBA00070964"/>
    </source>
</evidence>
<comment type="caution">
    <text evidence="9">The sequence shown here is derived from an EMBL/GenBank/DDBJ whole genome shotgun (WGS) entry which is preliminary data.</text>
</comment>
<dbReference type="SUPFAM" id="SSF53098">
    <property type="entry name" value="Ribonuclease H-like"/>
    <property type="match status" value="1"/>
</dbReference>
<dbReference type="HAMAP" id="MF_00045">
    <property type="entry name" value="Oligoribonuclease"/>
    <property type="match status" value="1"/>
</dbReference>
<feature type="active site" evidence="7">
    <location>
        <position position="124"/>
    </location>
</feature>
<keyword evidence="4 7" id="KW-0269">Exonuclease</keyword>
<dbReference type="InterPro" id="IPR012337">
    <property type="entry name" value="RNaseH-like_sf"/>
</dbReference>
<comment type="subcellular location">
    <subcellularLocation>
        <location evidence="7">Cytoplasm</location>
    </subcellularLocation>
</comment>
<dbReference type="EMBL" id="LIBJ01000261">
    <property type="protein sequence ID" value="KRO46624.1"/>
    <property type="molecule type" value="Genomic_DNA"/>
</dbReference>
<dbReference type="Gene3D" id="3.30.420.10">
    <property type="entry name" value="Ribonuclease H-like superfamily/Ribonuclease H"/>
    <property type="match status" value="1"/>
</dbReference>
<dbReference type="GO" id="GO:0003676">
    <property type="term" value="F:nucleic acid binding"/>
    <property type="evidence" value="ECO:0007669"/>
    <property type="project" value="InterPro"/>
</dbReference>
<dbReference type="NCBIfam" id="NF003765">
    <property type="entry name" value="PRK05359.1"/>
    <property type="match status" value="1"/>
</dbReference>
<dbReference type="EC" id="3.1.-.-" evidence="7"/>